<dbReference type="EMBL" id="BMZH01000001">
    <property type="protein sequence ID" value="GHA81755.1"/>
    <property type="molecule type" value="Genomic_DNA"/>
</dbReference>
<dbReference type="PANTHER" id="PTHR12901">
    <property type="entry name" value="SPERM PROTEIN HOMOLOG"/>
    <property type="match status" value="1"/>
</dbReference>
<proteinExistence type="inferred from homology"/>
<name>A0A8J3G0W6_9PROT</name>
<dbReference type="RefSeq" id="WP_189494264.1">
    <property type="nucleotide sequence ID" value="NZ_BMZH01000001.1"/>
</dbReference>
<gene>
    <name evidence="3" type="ORF">GCM10009069_01020</name>
</gene>
<evidence type="ECO:0000256" key="1">
    <source>
        <dbReference type="ARBA" id="ARBA00008918"/>
    </source>
</evidence>
<protein>
    <recommendedName>
        <fullName evidence="2">Coenzyme Q-binding protein COQ10 START domain-containing protein</fullName>
    </recommendedName>
</protein>
<sequence length="175" mass="19885">MPSTRFLERVPHCPDCVMSLVTNVERYPDFIPAMTALRKTKDLDDGFEAEAMINFKGVTETFASRITIDKVARTVTVQKSRKGGAVKALRNNWRFYEMPDGSTLIDFEVEVRLMFPLESLLRQKFDKARVVVRNVFVQQALDNCETVSGQPRLDLAAEVTKLGLDSRLIYDPPLV</sequence>
<comment type="caution">
    <text evidence="3">The sequence shown here is derived from an EMBL/GenBank/DDBJ whole genome shotgun (WGS) entry which is preliminary data.</text>
</comment>
<evidence type="ECO:0000313" key="3">
    <source>
        <dbReference type="EMBL" id="GHA81755.1"/>
    </source>
</evidence>
<dbReference type="Proteomes" id="UP000634004">
    <property type="component" value="Unassembled WGS sequence"/>
</dbReference>
<reference evidence="3" key="2">
    <citation type="submission" date="2020-09" db="EMBL/GenBank/DDBJ databases">
        <authorList>
            <person name="Sun Q."/>
            <person name="Kim S."/>
        </authorList>
    </citation>
    <scope>NUCLEOTIDE SEQUENCE</scope>
    <source>
        <strain evidence="3">KCTC 32513</strain>
    </source>
</reference>
<dbReference type="PANTHER" id="PTHR12901:SF10">
    <property type="entry name" value="COENZYME Q-BINDING PROTEIN COQ10, MITOCHONDRIAL"/>
    <property type="match status" value="1"/>
</dbReference>
<dbReference type="InterPro" id="IPR023393">
    <property type="entry name" value="START-like_dom_sf"/>
</dbReference>
<organism evidence="3 4">
    <name type="scientific">Algimonas arctica</name>
    <dbReference type="NCBI Taxonomy" id="1479486"/>
    <lineage>
        <taxon>Bacteria</taxon>
        <taxon>Pseudomonadati</taxon>
        <taxon>Pseudomonadota</taxon>
        <taxon>Alphaproteobacteria</taxon>
        <taxon>Maricaulales</taxon>
        <taxon>Robiginitomaculaceae</taxon>
        <taxon>Algimonas</taxon>
    </lineage>
</organism>
<dbReference type="Pfam" id="PF03364">
    <property type="entry name" value="Polyketide_cyc"/>
    <property type="match status" value="1"/>
</dbReference>
<dbReference type="Gene3D" id="3.30.530.20">
    <property type="match status" value="1"/>
</dbReference>
<feature type="domain" description="Coenzyme Q-binding protein COQ10 START" evidence="2">
    <location>
        <begin position="10"/>
        <end position="125"/>
    </location>
</feature>
<comment type="similarity">
    <text evidence="1">Belongs to the ribosome association toxin RatA family.</text>
</comment>
<evidence type="ECO:0000313" key="4">
    <source>
        <dbReference type="Proteomes" id="UP000634004"/>
    </source>
</evidence>
<dbReference type="SUPFAM" id="SSF55961">
    <property type="entry name" value="Bet v1-like"/>
    <property type="match status" value="1"/>
</dbReference>
<evidence type="ECO:0000259" key="2">
    <source>
        <dbReference type="Pfam" id="PF03364"/>
    </source>
</evidence>
<dbReference type="InterPro" id="IPR005031">
    <property type="entry name" value="COQ10_START"/>
</dbReference>
<reference evidence="3" key="1">
    <citation type="journal article" date="2014" name="Int. J. Syst. Evol. Microbiol.">
        <title>Complete genome sequence of Corynebacterium casei LMG S-19264T (=DSM 44701T), isolated from a smear-ripened cheese.</title>
        <authorList>
            <consortium name="US DOE Joint Genome Institute (JGI-PGF)"/>
            <person name="Walter F."/>
            <person name="Albersmeier A."/>
            <person name="Kalinowski J."/>
            <person name="Ruckert C."/>
        </authorList>
    </citation>
    <scope>NUCLEOTIDE SEQUENCE</scope>
    <source>
        <strain evidence="3">KCTC 32513</strain>
    </source>
</reference>
<dbReference type="InterPro" id="IPR044996">
    <property type="entry name" value="COQ10-like"/>
</dbReference>
<dbReference type="GO" id="GO:0045333">
    <property type="term" value="P:cellular respiration"/>
    <property type="evidence" value="ECO:0007669"/>
    <property type="project" value="InterPro"/>
</dbReference>
<dbReference type="GO" id="GO:0048039">
    <property type="term" value="F:ubiquinone binding"/>
    <property type="evidence" value="ECO:0007669"/>
    <property type="project" value="InterPro"/>
</dbReference>
<keyword evidence="4" id="KW-1185">Reference proteome</keyword>
<accession>A0A8J3G0W6</accession>
<dbReference type="AlphaFoldDB" id="A0A8J3G0W6"/>